<keyword evidence="2" id="KW-1185">Reference proteome</keyword>
<proteinExistence type="predicted"/>
<dbReference type="Proteomes" id="UP001175228">
    <property type="component" value="Unassembled WGS sequence"/>
</dbReference>
<reference evidence="1" key="1">
    <citation type="submission" date="2023-06" db="EMBL/GenBank/DDBJ databases">
        <authorList>
            <consortium name="Lawrence Berkeley National Laboratory"/>
            <person name="Ahrendt S."/>
            <person name="Sahu N."/>
            <person name="Indic B."/>
            <person name="Wong-Bajracharya J."/>
            <person name="Merenyi Z."/>
            <person name="Ke H.-M."/>
            <person name="Monk M."/>
            <person name="Kocsube S."/>
            <person name="Drula E."/>
            <person name="Lipzen A."/>
            <person name="Balint B."/>
            <person name="Henrissat B."/>
            <person name="Andreopoulos B."/>
            <person name="Martin F.M."/>
            <person name="Harder C.B."/>
            <person name="Rigling D."/>
            <person name="Ford K.L."/>
            <person name="Foster G.D."/>
            <person name="Pangilinan J."/>
            <person name="Papanicolaou A."/>
            <person name="Barry K."/>
            <person name="LaButti K."/>
            <person name="Viragh M."/>
            <person name="Koriabine M."/>
            <person name="Yan M."/>
            <person name="Riley R."/>
            <person name="Champramary S."/>
            <person name="Plett K.L."/>
            <person name="Tsai I.J."/>
            <person name="Slot J."/>
            <person name="Sipos G."/>
            <person name="Plett J."/>
            <person name="Nagy L.G."/>
            <person name="Grigoriev I.V."/>
        </authorList>
    </citation>
    <scope>NUCLEOTIDE SEQUENCE</scope>
    <source>
        <strain evidence="1">HWK02</strain>
    </source>
</reference>
<evidence type="ECO:0000313" key="1">
    <source>
        <dbReference type="EMBL" id="KAK0488147.1"/>
    </source>
</evidence>
<sequence length="283" mass="31328">LVLHASRRLMVPGERTVQTLQDLFTPYGDVCFAGVRENRGIRPGDCGTTPRTVHITGIQRNQVEDHVLSTLRSVKRSTGLSLCHGADKETMDIEILDKDEADTFLFQFQPILAEQKNLTATAVETANLNPMTAFALSLGAKRALWLGLQNKKASDDNVSLIRTVLSQFGEVMSIRYRASVPVPYASLVVFFADVYAAMNALIGLEKGGNLLAPFAGSEVKSAKWNGVEDPPEVQRAVISGLTIPVPSQELFVEVPPKRRDYRYTLSSLSQERNAKPWQRSREQ</sequence>
<dbReference type="AlphaFoldDB" id="A0AA39PPI5"/>
<name>A0AA39PPI5_9AGAR</name>
<dbReference type="EMBL" id="JAUEPU010000041">
    <property type="protein sequence ID" value="KAK0488147.1"/>
    <property type="molecule type" value="Genomic_DNA"/>
</dbReference>
<evidence type="ECO:0000313" key="2">
    <source>
        <dbReference type="Proteomes" id="UP001175228"/>
    </source>
</evidence>
<feature type="non-terminal residue" evidence="1">
    <location>
        <position position="283"/>
    </location>
</feature>
<gene>
    <name evidence="1" type="ORF">EDD18DRAFT_1191471</name>
</gene>
<protein>
    <submittedName>
        <fullName evidence="1">Uncharacterized protein</fullName>
    </submittedName>
</protein>
<accession>A0AA39PPI5</accession>
<comment type="caution">
    <text evidence="1">The sequence shown here is derived from an EMBL/GenBank/DDBJ whole genome shotgun (WGS) entry which is preliminary data.</text>
</comment>
<organism evidence="1 2">
    <name type="scientific">Armillaria luteobubalina</name>
    <dbReference type="NCBI Taxonomy" id="153913"/>
    <lineage>
        <taxon>Eukaryota</taxon>
        <taxon>Fungi</taxon>
        <taxon>Dikarya</taxon>
        <taxon>Basidiomycota</taxon>
        <taxon>Agaricomycotina</taxon>
        <taxon>Agaricomycetes</taxon>
        <taxon>Agaricomycetidae</taxon>
        <taxon>Agaricales</taxon>
        <taxon>Marasmiineae</taxon>
        <taxon>Physalacriaceae</taxon>
        <taxon>Armillaria</taxon>
    </lineage>
</organism>